<dbReference type="EMBL" id="LUCH01018402">
    <property type="protein sequence ID" value="KAF5394477.1"/>
    <property type="molecule type" value="Genomic_DNA"/>
</dbReference>
<feature type="domain" description="C2H2-type" evidence="2">
    <location>
        <begin position="129"/>
        <end position="151"/>
    </location>
</feature>
<accession>A0A8J4WSE0</accession>
<comment type="caution">
    <text evidence="3">The sequence shown here is derived from an EMBL/GenBank/DDBJ whole genome shotgun (WGS) entry which is preliminary data.</text>
</comment>
<keyword evidence="4" id="KW-1185">Reference proteome</keyword>
<proteinExistence type="predicted"/>
<feature type="compositionally biased region" description="Polar residues" evidence="1">
    <location>
        <begin position="319"/>
        <end position="329"/>
    </location>
</feature>
<protein>
    <recommendedName>
        <fullName evidence="2">C2H2-type domain-containing protein</fullName>
    </recommendedName>
</protein>
<dbReference type="OrthoDB" id="6248102at2759"/>
<name>A0A8J4WSE0_9TREM</name>
<sequence>MSNRRTSHAEQHTHTRKTKRARIAQHQQIYIFPDLLNNHHVSEGPNSRGDQAHPPPIILPPHPPPNTGTSFSVNLLREQIILPQLDYRRADLIGRGTIPNRSTIKRAQKSIRSLTDVMVESTPNSDFRCLLCGVNCGQGDVLYAHLLLLKHEFEGSYSFDEVSTKPENHLTESSARLTCRRCGRRWDSDVECQNTNQHGCVQQKAAFLSGFLAPRELVKQGLPFICLFCCTEPEEKGIDKRIGRGVSCQKLKPAKLHESAMRFHSKLHLVVHILCRHAVRRRNGMCAECPFVTTNFPNEEGPVERAFWTSSAEPPHPSPTQARQRTNPKWSLPNVQEDELYSSSESEPETVSPNRHIDYSILKREGLLPLEKHIDTEHLPNFELLTWYMSHSMPTKLAGGSAGARKAAMYSCPICDLNNYRLLPHLTALAGEDLFKYASDLQGKYCHISSNAMLQAHVACYHSGAKELDSLLEMCQVCETTDFMRISTNSFSERSTQRVQGSLKHLVRAGHVHRLQRQFDWCVNQGRLNSESIHVDLNWSTVCVFCWRRFATHLGSSVGNLLAQCRLQTHLIVQHCAQSYEALPRSRRETAWGGIRPCGWCGDTMHVHTELGELHLLSIVGEHYPTISFTKT</sequence>
<feature type="region of interest" description="Disordered" evidence="1">
    <location>
        <begin position="1"/>
        <end position="22"/>
    </location>
</feature>
<feature type="region of interest" description="Disordered" evidence="1">
    <location>
        <begin position="40"/>
        <end position="68"/>
    </location>
</feature>
<dbReference type="PROSITE" id="PS00028">
    <property type="entry name" value="ZINC_FINGER_C2H2_1"/>
    <property type="match status" value="1"/>
</dbReference>
<feature type="compositionally biased region" description="Pro residues" evidence="1">
    <location>
        <begin position="53"/>
        <end position="66"/>
    </location>
</feature>
<reference evidence="3" key="1">
    <citation type="submission" date="2019-05" db="EMBL/GenBank/DDBJ databases">
        <title>Annotation for the trematode Paragonimus heterotremus.</title>
        <authorList>
            <person name="Choi Y.-J."/>
        </authorList>
    </citation>
    <scope>NUCLEOTIDE SEQUENCE</scope>
    <source>
        <strain evidence="3">LC</strain>
    </source>
</reference>
<dbReference type="AlphaFoldDB" id="A0A8J4WSE0"/>
<dbReference type="InterPro" id="IPR013087">
    <property type="entry name" value="Znf_C2H2_type"/>
</dbReference>
<feature type="region of interest" description="Disordered" evidence="1">
    <location>
        <begin position="308"/>
        <end position="352"/>
    </location>
</feature>
<organism evidence="3 4">
    <name type="scientific">Paragonimus heterotremus</name>
    <dbReference type="NCBI Taxonomy" id="100268"/>
    <lineage>
        <taxon>Eukaryota</taxon>
        <taxon>Metazoa</taxon>
        <taxon>Spiralia</taxon>
        <taxon>Lophotrochozoa</taxon>
        <taxon>Platyhelminthes</taxon>
        <taxon>Trematoda</taxon>
        <taxon>Digenea</taxon>
        <taxon>Plagiorchiida</taxon>
        <taxon>Troglotremata</taxon>
        <taxon>Troglotrematidae</taxon>
        <taxon>Paragonimus</taxon>
    </lineage>
</organism>
<evidence type="ECO:0000313" key="4">
    <source>
        <dbReference type="Proteomes" id="UP000748531"/>
    </source>
</evidence>
<dbReference type="Proteomes" id="UP000748531">
    <property type="component" value="Unassembled WGS sequence"/>
</dbReference>
<gene>
    <name evidence="3" type="ORF">PHET_11395</name>
</gene>
<evidence type="ECO:0000313" key="3">
    <source>
        <dbReference type="EMBL" id="KAF5394477.1"/>
    </source>
</evidence>
<evidence type="ECO:0000259" key="2">
    <source>
        <dbReference type="PROSITE" id="PS00028"/>
    </source>
</evidence>
<evidence type="ECO:0000256" key="1">
    <source>
        <dbReference type="SAM" id="MobiDB-lite"/>
    </source>
</evidence>